<sequence length="392" mass="43742">MQKLLHLAKSKLGSSQQANQPSTALPGSSLEPETRGNSARIKWPPKVIGIDMLDEVKDTNGRNIPRDLGRSITLGGEHFYMFADTFCFDDNGQFVGLTSNTCAFISDIKNPTRCSYWNQGPKEPEFIPFTQEDEEYNRDKRGTHMRVANWAFGGVIEDGLTEGAKSGTGTGWIFNDKVLIQDKGSVEMELVRVKLQDGHKIHAEKVPGLSPFGKNDIRCGNISTFIDGGWVYLLGGTGDSEKTRNVMARIKYGHDLSQISNYEYYTISGGWRPSFENIEDLSDVMSGISHGMIFKTGVHGPKQRPYMCIGVDKFLSSRLYLGVAEKPEGPWDIKDVVELPKFLGQKSNTRYCLYMHDWASNVAQGEFFITWSDDGQMGGLVVAGKLRLHMED</sequence>
<evidence type="ECO:0000256" key="1">
    <source>
        <dbReference type="SAM" id="MobiDB-lite"/>
    </source>
</evidence>
<evidence type="ECO:0000313" key="3">
    <source>
        <dbReference type="Proteomes" id="UP001629113"/>
    </source>
</evidence>
<dbReference type="Proteomes" id="UP001629113">
    <property type="component" value="Unassembled WGS sequence"/>
</dbReference>
<keyword evidence="3" id="KW-1185">Reference proteome</keyword>
<gene>
    <name evidence="2" type="ORF">PVAG01_09738</name>
</gene>
<feature type="region of interest" description="Disordered" evidence="1">
    <location>
        <begin position="9"/>
        <end position="38"/>
    </location>
</feature>
<protein>
    <recommendedName>
        <fullName evidence="4">DUF4185 domain-containing protein</fullName>
    </recommendedName>
</protein>
<reference evidence="2 3" key="1">
    <citation type="submission" date="2024-06" db="EMBL/GenBank/DDBJ databases">
        <title>Complete genome of Phlyctema vagabunda strain 19-DSS-EL-015.</title>
        <authorList>
            <person name="Fiorenzani C."/>
        </authorList>
    </citation>
    <scope>NUCLEOTIDE SEQUENCE [LARGE SCALE GENOMIC DNA]</scope>
    <source>
        <strain evidence="2 3">19-DSS-EL-015</strain>
    </source>
</reference>
<organism evidence="2 3">
    <name type="scientific">Phlyctema vagabunda</name>
    <dbReference type="NCBI Taxonomy" id="108571"/>
    <lineage>
        <taxon>Eukaryota</taxon>
        <taxon>Fungi</taxon>
        <taxon>Dikarya</taxon>
        <taxon>Ascomycota</taxon>
        <taxon>Pezizomycotina</taxon>
        <taxon>Leotiomycetes</taxon>
        <taxon>Helotiales</taxon>
        <taxon>Dermateaceae</taxon>
        <taxon>Phlyctema</taxon>
    </lineage>
</organism>
<accession>A0ABR4P877</accession>
<proteinExistence type="predicted"/>
<name>A0ABR4P877_9HELO</name>
<feature type="compositionally biased region" description="Polar residues" evidence="1">
    <location>
        <begin position="12"/>
        <end position="26"/>
    </location>
</feature>
<evidence type="ECO:0008006" key="4">
    <source>
        <dbReference type="Google" id="ProtNLM"/>
    </source>
</evidence>
<comment type="caution">
    <text evidence="2">The sequence shown here is derived from an EMBL/GenBank/DDBJ whole genome shotgun (WGS) entry which is preliminary data.</text>
</comment>
<dbReference type="EMBL" id="JBFCZG010000008">
    <property type="protein sequence ID" value="KAL3419516.1"/>
    <property type="molecule type" value="Genomic_DNA"/>
</dbReference>
<evidence type="ECO:0000313" key="2">
    <source>
        <dbReference type="EMBL" id="KAL3419516.1"/>
    </source>
</evidence>